<dbReference type="GO" id="GO:0035556">
    <property type="term" value="P:intracellular signal transduction"/>
    <property type="evidence" value="ECO:0007669"/>
    <property type="project" value="InterPro"/>
</dbReference>
<dbReference type="GO" id="GO:0008270">
    <property type="term" value="F:zinc ion binding"/>
    <property type="evidence" value="ECO:0007669"/>
    <property type="project" value="UniProtKB-KW"/>
</dbReference>
<accession>V9KFI4</accession>
<dbReference type="PROSITE" id="PS50003">
    <property type="entry name" value="PH_DOMAIN"/>
    <property type="match status" value="1"/>
</dbReference>
<feature type="domain" description="Ras-GAP" evidence="10">
    <location>
        <begin position="303"/>
        <end position="513"/>
    </location>
</feature>
<reference evidence="11" key="1">
    <citation type="journal article" date="2014" name="Nature">
        <title>Elephant shark genome provides unique insights into gnathostome evolution.</title>
        <authorList>
            <consortium name="International Elephant Shark Genome Sequencing Consortium"/>
            <person name="Venkatesh B."/>
            <person name="Lee A.P."/>
            <person name="Ravi V."/>
            <person name="Maurya A.K."/>
            <person name="Lian M.M."/>
            <person name="Swann J.B."/>
            <person name="Ohta Y."/>
            <person name="Flajnik M.F."/>
            <person name="Sutoh Y."/>
            <person name="Kasahara M."/>
            <person name="Hoon S."/>
            <person name="Gangu V."/>
            <person name="Roy S.W."/>
            <person name="Irimia M."/>
            <person name="Korzh V."/>
            <person name="Kondrychyn I."/>
            <person name="Lim Z.W."/>
            <person name="Tay B.H."/>
            <person name="Tohari S."/>
            <person name="Kong K.W."/>
            <person name="Ho S."/>
            <person name="Lorente-Galdos B."/>
            <person name="Quilez J."/>
            <person name="Marques-Bonet T."/>
            <person name="Raney B.J."/>
            <person name="Ingham P.W."/>
            <person name="Tay A."/>
            <person name="Hillier L.W."/>
            <person name="Minx P."/>
            <person name="Boehm T."/>
            <person name="Wilson R.K."/>
            <person name="Brenner S."/>
            <person name="Warren W.C."/>
        </authorList>
    </citation>
    <scope>NUCLEOTIDE SEQUENCE</scope>
    <source>
        <tissue evidence="11">Heart</tissue>
    </source>
</reference>
<dbReference type="SUPFAM" id="SSF50729">
    <property type="entry name" value="PH domain-like"/>
    <property type="match status" value="1"/>
</dbReference>
<proteinExistence type="evidence at transcript level"/>
<dbReference type="PANTHER" id="PTHR10194">
    <property type="entry name" value="RAS GTPASE-ACTIVATING PROTEINS"/>
    <property type="match status" value="1"/>
</dbReference>
<sequence length="810" mass="92998">MAKRSSLFIRIVEGKNLPSKDLTGQSDPYCIVRIDNETIIRTATIWKSLSPFWGEEYNVHLPSTFHSISFYVMDEDAISRDDMIGKVSITKDVLTASPQGVDSWLCLSEIDPDEEVQGEIHLQIEICGEASTRKLRCHVFEARDLARKDLNGASDPFVKVRYNGKTEESVVVKKSCYPRWNEVFEFDLGNTTSENTLYIEVWDWDMVGKNDFLGKVAFNINKLLAIQQKEGWFLLRPDKAQRSKTEGNLGSLRLQLRLRDESVLPSRYYQPLVELLLHSVNDASNGESGHLLTLIDEAMTAENRQEVATNMVKLFLGRGQANEFLDAVIKLELDRTSEPNTIFRNNSLASKSMECFLKVTGMQYLHSILGPTINRVFEEKKYVELDPNKVEFREAGCSGLHRYQTEAEVIQQSTQWVQSYLVELIEAIVKSVEQCPGIIRITFRKLFKRVEERFPQDQYKNIKYVAVTSFLCLRFFSPAIMSPKLFYLRDKHADARTSRTLLLLAKVIQRIGNMEAQAGGGKETWMAPLQPHIIQGVSVFKDFIVKLIDIEDNEVLECQNRVSLQTTSTIKEGYLLMHTSKERGILTSSHFKKHHFCLTPEALYHSKMPNAKKGASIPLEKIRAVEKVDEKCFGSPYVMQIISTNDTEEFEIMYLQCKNVNELNQWLSSVRKYCVSNEQMMNSYHPSVFKGEKWSCCHQKEKAAPGCDKTHFGVTLQEWNDPLNPDLESHLIYRQLLAAQGLLRGKYMEYKGESNDPGPESAHKGVEEEEKEDDSVNRLFPVIHDLEQAHRLFEKWEKFKDKNFSLELLA</sequence>
<evidence type="ECO:0000259" key="9">
    <source>
        <dbReference type="PROSITE" id="PS50004"/>
    </source>
</evidence>
<keyword evidence="5" id="KW-0862">Zinc</keyword>
<evidence type="ECO:0000256" key="5">
    <source>
        <dbReference type="ARBA" id="ARBA00022833"/>
    </source>
</evidence>
<evidence type="ECO:0000259" key="10">
    <source>
        <dbReference type="PROSITE" id="PS50018"/>
    </source>
</evidence>
<dbReference type="InterPro" id="IPR035892">
    <property type="entry name" value="C2_domain_sf"/>
</dbReference>
<dbReference type="InterPro" id="IPR039360">
    <property type="entry name" value="Ras_GTPase"/>
</dbReference>
<name>V9KFI4_CALMI</name>
<dbReference type="SMART" id="SM00323">
    <property type="entry name" value="RasGAP"/>
    <property type="match status" value="1"/>
</dbReference>
<dbReference type="PANTHER" id="PTHR10194:SF4">
    <property type="entry name" value="RAS GTPASE-ACTIVATING PROTEIN 4-RELATED"/>
    <property type="match status" value="1"/>
</dbReference>
<evidence type="ECO:0000256" key="1">
    <source>
        <dbReference type="ARBA" id="ARBA00022468"/>
    </source>
</evidence>
<protein>
    <submittedName>
        <fullName evidence="11">Ras GTPase-activating protein 4-like protein</fullName>
    </submittedName>
</protein>
<dbReference type="Pfam" id="PF00169">
    <property type="entry name" value="PH"/>
    <property type="match status" value="1"/>
</dbReference>
<dbReference type="SMART" id="SM00233">
    <property type="entry name" value="PH"/>
    <property type="match status" value="1"/>
</dbReference>
<dbReference type="Pfam" id="PF00779">
    <property type="entry name" value="BTK"/>
    <property type="match status" value="1"/>
</dbReference>
<feature type="domain" description="PH" evidence="8">
    <location>
        <begin position="568"/>
        <end position="675"/>
    </location>
</feature>
<evidence type="ECO:0000313" key="11">
    <source>
        <dbReference type="EMBL" id="AFO96760.1"/>
    </source>
</evidence>
<dbReference type="SUPFAM" id="SSF48350">
    <property type="entry name" value="GTPase activation domain, GAP"/>
    <property type="match status" value="1"/>
</dbReference>
<dbReference type="InterPro" id="IPR023152">
    <property type="entry name" value="RasGAP_CS"/>
</dbReference>
<dbReference type="Pfam" id="PF00616">
    <property type="entry name" value="RasGAP"/>
    <property type="match status" value="1"/>
</dbReference>
<feature type="domain" description="C2" evidence="9">
    <location>
        <begin position="116"/>
        <end position="233"/>
    </location>
</feature>
<evidence type="ECO:0000256" key="3">
    <source>
        <dbReference type="ARBA" id="ARBA00022737"/>
    </source>
</evidence>
<keyword evidence="1" id="KW-0343">GTPase activation</keyword>
<evidence type="ECO:0000256" key="6">
    <source>
        <dbReference type="PROSITE-ProRule" id="PRU00432"/>
    </source>
</evidence>
<feature type="region of interest" description="Disordered" evidence="7">
    <location>
        <begin position="749"/>
        <end position="775"/>
    </location>
</feature>
<dbReference type="Gene3D" id="2.30.29.30">
    <property type="entry name" value="Pleckstrin-homology domain (PH domain)/Phosphotyrosine-binding domain (PTB)"/>
    <property type="match status" value="1"/>
</dbReference>
<dbReference type="PRINTS" id="PR00360">
    <property type="entry name" value="C2DOMAIN"/>
</dbReference>
<dbReference type="AlphaFoldDB" id="V9KFI4"/>
<dbReference type="GO" id="GO:0005096">
    <property type="term" value="F:GTPase activator activity"/>
    <property type="evidence" value="ECO:0007669"/>
    <property type="project" value="UniProtKB-KW"/>
</dbReference>
<dbReference type="FunFam" id="2.30.29.30:FF:000283">
    <property type="entry name" value="Ras GTPase-activating protein 4 isoform 1"/>
    <property type="match status" value="1"/>
</dbReference>
<keyword evidence="2" id="KW-0479">Metal-binding</keyword>
<evidence type="ECO:0000256" key="2">
    <source>
        <dbReference type="ARBA" id="ARBA00022723"/>
    </source>
</evidence>
<dbReference type="EMBL" id="JW864243">
    <property type="protein sequence ID" value="AFO96760.1"/>
    <property type="molecule type" value="mRNA"/>
</dbReference>
<dbReference type="SUPFAM" id="SSF49562">
    <property type="entry name" value="C2 domain (Calcium/lipid-binding domain, CaLB)"/>
    <property type="match status" value="2"/>
</dbReference>
<dbReference type="PROSITE" id="PS50004">
    <property type="entry name" value="C2"/>
    <property type="match status" value="2"/>
</dbReference>
<dbReference type="SMART" id="SM00239">
    <property type="entry name" value="C2"/>
    <property type="match status" value="2"/>
</dbReference>
<dbReference type="SMART" id="SM00107">
    <property type="entry name" value="BTK"/>
    <property type="match status" value="1"/>
</dbReference>
<keyword evidence="4 6" id="KW-0863">Zinc-finger</keyword>
<feature type="domain" description="C2" evidence="9">
    <location>
        <begin position="1"/>
        <end position="105"/>
    </location>
</feature>
<dbReference type="InterPro" id="IPR001562">
    <property type="entry name" value="Znf_Btk_motif"/>
</dbReference>
<dbReference type="InterPro" id="IPR011993">
    <property type="entry name" value="PH-like_dom_sf"/>
</dbReference>
<dbReference type="PROSITE" id="PS00509">
    <property type="entry name" value="RAS_GTPASE_ACTIV_1"/>
    <property type="match status" value="1"/>
</dbReference>
<dbReference type="InterPro" id="IPR001849">
    <property type="entry name" value="PH_domain"/>
</dbReference>
<dbReference type="Pfam" id="PF00168">
    <property type="entry name" value="C2"/>
    <property type="match status" value="2"/>
</dbReference>
<dbReference type="InterPro" id="IPR000008">
    <property type="entry name" value="C2_dom"/>
</dbReference>
<evidence type="ECO:0000259" key="8">
    <source>
        <dbReference type="PROSITE" id="PS50003"/>
    </source>
</evidence>
<dbReference type="Gene3D" id="1.10.506.10">
    <property type="entry name" value="GTPase Activation - p120gap, domain 1"/>
    <property type="match status" value="1"/>
</dbReference>
<dbReference type="InterPro" id="IPR001936">
    <property type="entry name" value="RasGAP_dom"/>
</dbReference>
<evidence type="ECO:0000256" key="7">
    <source>
        <dbReference type="SAM" id="MobiDB-lite"/>
    </source>
</evidence>
<evidence type="ECO:0000256" key="4">
    <source>
        <dbReference type="ARBA" id="ARBA00022771"/>
    </source>
</evidence>
<dbReference type="InterPro" id="IPR008936">
    <property type="entry name" value="Rho_GTPase_activation_prot"/>
</dbReference>
<organism evidence="11">
    <name type="scientific">Callorhinchus milii</name>
    <name type="common">Ghost shark</name>
    <dbReference type="NCBI Taxonomy" id="7868"/>
    <lineage>
        <taxon>Eukaryota</taxon>
        <taxon>Metazoa</taxon>
        <taxon>Chordata</taxon>
        <taxon>Craniata</taxon>
        <taxon>Vertebrata</taxon>
        <taxon>Chondrichthyes</taxon>
        <taxon>Holocephali</taxon>
        <taxon>Chimaeriformes</taxon>
        <taxon>Callorhinchidae</taxon>
        <taxon>Callorhinchus</taxon>
    </lineage>
</organism>
<dbReference type="Gene3D" id="2.60.40.150">
    <property type="entry name" value="C2 domain"/>
    <property type="match status" value="2"/>
</dbReference>
<keyword evidence="3" id="KW-0677">Repeat</keyword>
<dbReference type="PROSITE" id="PS50018">
    <property type="entry name" value="RAS_GTPASE_ACTIV_2"/>
    <property type="match status" value="1"/>
</dbReference>
<dbReference type="PROSITE" id="PS51113">
    <property type="entry name" value="ZF_BTK"/>
    <property type="match status" value="1"/>
</dbReference>